<organism evidence="2 3">
    <name type="scientific">Arthroderma otae (strain ATCC MYA-4605 / CBS 113480)</name>
    <name type="common">Microsporum canis</name>
    <dbReference type="NCBI Taxonomy" id="554155"/>
    <lineage>
        <taxon>Eukaryota</taxon>
        <taxon>Fungi</taxon>
        <taxon>Dikarya</taxon>
        <taxon>Ascomycota</taxon>
        <taxon>Pezizomycotina</taxon>
        <taxon>Eurotiomycetes</taxon>
        <taxon>Eurotiomycetidae</taxon>
        <taxon>Onygenales</taxon>
        <taxon>Arthrodermataceae</taxon>
        <taxon>Microsporum</taxon>
    </lineage>
</organism>
<feature type="compositionally biased region" description="Polar residues" evidence="1">
    <location>
        <begin position="91"/>
        <end position="107"/>
    </location>
</feature>
<dbReference type="OMA" id="SCLIRMD"/>
<dbReference type="eggNOG" id="ENOG502T1NJ">
    <property type="taxonomic scope" value="Eukaryota"/>
</dbReference>
<reference evidence="3" key="1">
    <citation type="journal article" date="2012" name="MBio">
        <title>Comparative genome analysis of Trichophyton rubrum and related dermatophytes reveals candidate genes involved in infection.</title>
        <authorList>
            <person name="Martinez D.A."/>
            <person name="Oliver B.G."/>
            <person name="Graeser Y."/>
            <person name="Goldberg J.M."/>
            <person name="Li W."/>
            <person name="Martinez-Rossi N.M."/>
            <person name="Monod M."/>
            <person name="Shelest E."/>
            <person name="Barton R.C."/>
            <person name="Birch E."/>
            <person name="Brakhage A.A."/>
            <person name="Chen Z."/>
            <person name="Gurr S.J."/>
            <person name="Heiman D."/>
            <person name="Heitman J."/>
            <person name="Kosti I."/>
            <person name="Rossi A."/>
            <person name="Saif S."/>
            <person name="Samalova M."/>
            <person name="Saunders C.W."/>
            <person name="Shea T."/>
            <person name="Summerbell R.C."/>
            <person name="Xu J."/>
            <person name="Young S."/>
            <person name="Zeng Q."/>
            <person name="Birren B.W."/>
            <person name="Cuomo C.A."/>
            <person name="White T.C."/>
        </authorList>
    </citation>
    <scope>NUCLEOTIDE SEQUENCE [LARGE SCALE GENOMIC DNA]</scope>
    <source>
        <strain evidence="3">ATCC MYA-4605 / CBS 113480</strain>
    </source>
</reference>
<dbReference type="RefSeq" id="XP_002848019.1">
    <property type="nucleotide sequence ID" value="XM_002847973.1"/>
</dbReference>
<name>C5FLY4_ARTOC</name>
<gene>
    <name evidence="2" type="ORF">MCYG_03525</name>
</gene>
<proteinExistence type="predicted"/>
<dbReference type="EMBL" id="DS995703">
    <property type="protein sequence ID" value="EEQ30706.1"/>
    <property type="molecule type" value="Genomic_DNA"/>
</dbReference>
<keyword evidence="3" id="KW-1185">Reference proteome</keyword>
<sequence length="398" mass="43701">MAGGDSPESSLVSQANKRIQEYHAEGERINEAVKVGRVIFDTFNQISERSGGLEKSIWASENHVYSLSEPVLNQGKNKTPTANKEKEKGNEQTPLKNKTTTKQQPKAGSNKPKMEKKTDSVAVNFDDTEAFIGALEKIRLGGKVLKTGQVTKSTPVEDKGNHNPADTPKPAVEDVKCPPTEEKTITPVEEEDREHMVTFKTWGTPAERPTSTAAPRRIILTGIPVSLRGQSRILSLVHGGRVESIAVHPASQAAEIRFCDAADCKAFYDKHPNGIDVDHNGSRGTVFVDIGKDVDIVSSRLVECLDIGATRVVRAIGAPLDVSIAQLVELIDSKKWQLEKIIDSYEASAKIRTVVFRFCSIDSAVRFRSCLIRMDNWDQANVQFGTDPCEAATGIHWD</sequence>
<evidence type="ECO:0000256" key="1">
    <source>
        <dbReference type="SAM" id="MobiDB-lite"/>
    </source>
</evidence>
<feature type="region of interest" description="Disordered" evidence="1">
    <location>
        <begin position="67"/>
        <end position="118"/>
    </location>
</feature>
<dbReference type="GeneID" id="9229341"/>
<dbReference type="STRING" id="554155.C5FLY4"/>
<dbReference type="Proteomes" id="UP000002035">
    <property type="component" value="Unassembled WGS sequence"/>
</dbReference>
<dbReference type="OrthoDB" id="422086at2759"/>
<evidence type="ECO:0000313" key="3">
    <source>
        <dbReference type="Proteomes" id="UP000002035"/>
    </source>
</evidence>
<feature type="region of interest" description="Disordered" evidence="1">
    <location>
        <begin position="152"/>
        <end position="177"/>
    </location>
</feature>
<accession>C5FLY4</accession>
<evidence type="ECO:0000313" key="2">
    <source>
        <dbReference type="EMBL" id="EEQ30706.1"/>
    </source>
</evidence>
<protein>
    <submittedName>
        <fullName evidence="2">Uncharacterized protein</fullName>
    </submittedName>
</protein>
<dbReference type="VEuPathDB" id="FungiDB:MCYG_03525"/>
<dbReference type="HOGENOM" id="CLU_652452_0_0_1"/>
<dbReference type="AlphaFoldDB" id="C5FLY4"/>